<gene>
    <name evidence="3" type="ORF">DFP72DRAFT_960984</name>
</gene>
<dbReference type="GO" id="GO:0005829">
    <property type="term" value="C:cytosol"/>
    <property type="evidence" value="ECO:0007669"/>
    <property type="project" value="TreeGrafter"/>
</dbReference>
<evidence type="ECO:0000259" key="2">
    <source>
        <dbReference type="PROSITE" id="PS51205"/>
    </source>
</evidence>
<feature type="compositionally biased region" description="Low complexity" evidence="1">
    <location>
        <begin position="608"/>
        <end position="625"/>
    </location>
</feature>
<proteinExistence type="predicted"/>
<feature type="region of interest" description="Disordered" evidence="1">
    <location>
        <begin position="643"/>
        <end position="680"/>
    </location>
</feature>
<organism evidence="3 4">
    <name type="scientific">Ephemerocybe angulata</name>
    <dbReference type="NCBI Taxonomy" id="980116"/>
    <lineage>
        <taxon>Eukaryota</taxon>
        <taxon>Fungi</taxon>
        <taxon>Dikarya</taxon>
        <taxon>Basidiomycota</taxon>
        <taxon>Agaricomycotina</taxon>
        <taxon>Agaricomycetes</taxon>
        <taxon>Agaricomycetidae</taxon>
        <taxon>Agaricales</taxon>
        <taxon>Agaricineae</taxon>
        <taxon>Psathyrellaceae</taxon>
        <taxon>Ephemerocybe</taxon>
    </lineage>
</organism>
<reference evidence="3 4" key="1">
    <citation type="submission" date="2020-07" db="EMBL/GenBank/DDBJ databases">
        <title>Comparative genomics of pyrophilous fungi reveals a link between fire events and developmental genes.</title>
        <authorList>
            <consortium name="DOE Joint Genome Institute"/>
            <person name="Steindorff A.S."/>
            <person name="Carver A."/>
            <person name="Calhoun S."/>
            <person name="Stillman K."/>
            <person name="Liu H."/>
            <person name="Lipzen A."/>
            <person name="Pangilinan J."/>
            <person name="Labutti K."/>
            <person name="Bruns T.D."/>
            <person name="Grigoriev I.V."/>
        </authorList>
    </citation>
    <scope>NUCLEOTIDE SEQUENCE [LARGE SCALE GENOMIC DNA]</scope>
    <source>
        <strain evidence="3 4">CBS 144469</strain>
    </source>
</reference>
<feature type="region of interest" description="Disordered" evidence="1">
    <location>
        <begin position="1"/>
        <end position="23"/>
    </location>
</feature>
<dbReference type="Gene3D" id="1.20.1050.80">
    <property type="entry name" value="VPS9 domain"/>
    <property type="match status" value="2"/>
</dbReference>
<feature type="compositionally biased region" description="Low complexity" evidence="1">
    <location>
        <begin position="297"/>
        <end position="311"/>
    </location>
</feature>
<evidence type="ECO:0000256" key="1">
    <source>
        <dbReference type="SAM" id="MobiDB-lite"/>
    </source>
</evidence>
<feature type="region of interest" description="Disordered" evidence="1">
    <location>
        <begin position="434"/>
        <end position="458"/>
    </location>
</feature>
<dbReference type="GO" id="GO:0005085">
    <property type="term" value="F:guanyl-nucleotide exchange factor activity"/>
    <property type="evidence" value="ECO:0007669"/>
    <property type="project" value="InterPro"/>
</dbReference>
<dbReference type="InterPro" id="IPR045046">
    <property type="entry name" value="Vps9-like"/>
</dbReference>
<dbReference type="PROSITE" id="PS51205">
    <property type="entry name" value="VPS9"/>
    <property type="match status" value="1"/>
</dbReference>
<feature type="region of interest" description="Disordered" evidence="1">
    <location>
        <begin position="47"/>
        <end position="68"/>
    </location>
</feature>
<feature type="compositionally biased region" description="Pro residues" evidence="1">
    <location>
        <begin position="1085"/>
        <end position="1095"/>
    </location>
</feature>
<feature type="compositionally biased region" description="Polar residues" evidence="1">
    <location>
        <begin position="1042"/>
        <end position="1060"/>
    </location>
</feature>
<dbReference type="OrthoDB" id="10264848at2759"/>
<dbReference type="InterPro" id="IPR003123">
    <property type="entry name" value="VPS9"/>
</dbReference>
<evidence type="ECO:0000313" key="3">
    <source>
        <dbReference type="EMBL" id="KAF6759401.1"/>
    </source>
</evidence>
<sequence>MSEADAHEAPFLDATTMSTQRDRQFPATSIGRSAGTRVVQQPAIPDNTHPLLSPGAGGALSPDSANGAPKYLPYTPRQRVVAAATTTGTIVHPPPSPQHQGNATTKLQLMHLKAAAQNLGLDTSTIGWAILEKLVAFNEGEEWQEIWNLITSGKATLLLPLEQHSNEKLTPDFIRDHIIVWDGSMVVTSSGLRAVLDGDTVTLRSTVSPTSKVFQDLFSPISRSAAFSLLPPLPDIPESSSYPRLVLSSDCTTLPLPPAVNKPALPPRPTGRSASGASTASRIPNPFASLFGSNSKATSPSAIPTSPPASIRSFDSSQDTSNPIDVTAFTIDRKIVRYDVAKEINKGLKHEIKGLLASSSGPKDAFPMPGWVLDRVLDFTVDWFPFVRVKAKQDQERSGYVVNTLEESSDDAADRVQEFLMLLDQDLRAAGTPFVHRHSRGSESDADVEKERNRREQEGLQVETRVREVLELVERIICSLFYERLFMQSTTDDASHDEALTSRIAALNMLDLTLAHLDVLVGDNGPDVEVVVNACGEMLSQLDPCRCPGDKASILVAAHKVVVDGLSRLSPIRLKSEGEDEEIQTARPANSQSQHLPPPPVVGNTELPPSYSTSPEQQPSSQERVPSPLLMATTNLPETEQDAAVEVATPSPPHSAESEKKKPPALTLEASSKQTKEPTPVSGDILLPMLIFSVVKANPPRLLSNLLYTQRFRNHNVGGEESYCLINLMAVAEFLENVDLDALGLGDTTKVLSAADLTPIPLARSPVTSETPLAPGESGPGLRGRVEQQVDAIADSANKVISGVVDSSFGILRSFLPNQGTSVAGTSHAGGSRPPTPGALSDGGGGALSSSWKSPKPGFGLLRRESGFSLASLAANLPMTGRSRSNTANTEELGQQLITVSRPGSVRSRSRPVSRASSLKIRVGGESSEEDGEEGAYESESVTTTTDDDEEGGDGEGSDGDDGEESGDDEEDGTQSVAGNDARSIKSFESMLASSGKREKKKKKKRTESGGRLPSAAAIPIPTTSTSITRKSLSDRLARVSNLASSAKGSPQNSRSNSLLLQPPSGHQSRRTGESPASSRSPSPILSPPAPPLRLAPPIQKFVDCNPGDLRLSEIGELLRDYRRLVEGVRAVDGFDE</sequence>
<dbReference type="PANTHER" id="PTHR23101:SF25">
    <property type="entry name" value="GTPASE-ACTIVATING PROTEIN AND VPS9 DOMAIN-CONTAINING PROTEIN 1"/>
    <property type="match status" value="1"/>
</dbReference>
<feature type="compositionally biased region" description="Pro residues" evidence="1">
    <location>
        <begin position="257"/>
        <end position="269"/>
    </location>
</feature>
<name>A0A8H6I5Y3_9AGAR</name>
<evidence type="ECO:0000313" key="4">
    <source>
        <dbReference type="Proteomes" id="UP000521943"/>
    </source>
</evidence>
<dbReference type="PANTHER" id="PTHR23101">
    <property type="entry name" value="RAB GDP/GTP EXCHANGE FACTOR"/>
    <property type="match status" value="1"/>
</dbReference>
<feature type="region of interest" description="Disordered" evidence="1">
    <location>
        <begin position="823"/>
        <end position="852"/>
    </location>
</feature>
<feature type="region of interest" description="Disordered" evidence="1">
    <location>
        <begin position="763"/>
        <end position="783"/>
    </location>
</feature>
<feature type="compositionally biased region" description="Polar residues" evidence="1">
    <location>
        <begin position="882"/>
        <end position="899"/>
    </location>
</feature>
<dbReference type="Proteomes" id="UP000521943">
    <property type="component" value="Unassembled WGS sequence"/>
</dbReference>
<dbReference type="EMBL" id="JACGCI010000015">
    <property type="protein sequence ID" value="KAF6759401.1"/>
    <property type="molecule type" value="Genomic_DNA"/>
</dbReference>
<dbReference type="AlphaFoldDB" id="A0A8H6I5Y3"/>
<feature type="domain" description="VPS9" evidence="2">
    <location>
        <begin position="494"/>
        <end position="744"/>
    </location>
</feature>
<dbReference type="Pfam" id="PF02204">
    <property type="entry name" value="VPS9"/>
    <property type="match status" value="1"/>
</dbReference>
<comment type="caution">
    <text evidence="3">The sequence shown here is derived from an EMBL/GenBank/DDBJ whole genome shotgun (WGS) entry which is preliminary data.</text>
</comment>
<keyword evidence="4" id="KW-1185">Reference proteome</keyword>
<feature type="compositionally biased region" description="Basic and acidic residues" evidence="1">
    <location>
        <begin position="1"/>
        <end position="10"/>
    </location>
</feature>
<protein>
    <recommendedName>
        <fullName evidence="2">VPS9 domain-containing protein</fullName>
    </recommendedName>
</protein>
<dbReference type="GO" id="GO:0030139">
    <property type="term" value="C:endocytic vesicle"/>
    <property type="evidence" value="ECO:0007669"/>
    <property type="project" value="TreeGrafter"/>
</dbReference>
<feature type="region of interest" description="Disordered" evidence="1">
    <location>
        <begin position="573"/>
        <end position="625"/>
    </location>
</feature>
<dbReference type="GO" id="GO:0016192">
    <property type="term" value="P:vesicle-mediated transport"/>
    <property type="evidence" value="ECO:0007669"/>
    <property type="project" value="InterPro"/>
</dbReference>
<feature type="compositionally biased region" description="Basic and acidic residues" evidence="1">
    <location>
        <begin position="440"/>
        <end position="458"/>
    </location>
</feature>
<feature type="compositionally biased region" description="Acidic residues" evidence="1">
    <location>
        <begin position="946"/>
        <end position="973"/>
    </location>
</feature>
<dbReference type="GO" id="GO:0031267">
    <property type="term" value="F:small GTPase binding"/>
    <property type="evidence" value="ECO:0007669"/>
    <property type="project" value="TreeGrafter"/>
</dbReference>
<accession>A0A8H6I5Y3</accession>
<feature type="region of interest" description="Disordered" evidence="1">
    <location>
        <begin position="257"/>
        <end position="281"/>
    </location>
</feature>
<feature type="compositionally biased region" description="Low complexity" evidence="1">
    <location>
        <begin position="1075"/>
        <end position="1084"/>
    </location>
</feature>
<feature type="region of interest" description="Disordered" evidence="1">
    <location>
        <begin position="293"/>
        <end position="319"/>
    </location>
</feature>
<feature type="region of interest" description="Disordered" evidence="1">
    <location>
        <begin position="880"/>
        <end position="1099"/>
    </location>
</feature>
<feature type="compositionally biased region" description="Low complexity" evidence="1">
    <location>
        <begin position="270"/>
        <end position="281"/>
    </location>
</feature>
<feature type="compositionally biased region" description="Low complexity" evidence="1">
    <location>
        <begin position="900"/>
        <end position="918"/>
    </location>
</feature>
<dbReference type="InterPro" id="IPR037191">
    <property type="entry name" value="VPS9_dom_sf"/>
</dbReference>
<feature type="compositionally biased region" description="Acidic residues" evidence="1">
    <location>
        <begin position="927"/>
        <end position="937"/>
    </location>
</feature>
<dbReference type="SUPFAM" id="SSF109993">
    <property type="entry name" value="VPS9 domain"/>
    <property type="match status" value="1"/>
</dbReference>
<feature type="compositionally biased region" description="Low complexity" evidence="1">
    <location>
        <begin position="1010"/>
        <end position="1029"/>
    </location>
</feature>